<dbReference type="PANTHER" id="PTHR33604:SF3">
    <property type="entry name" value="OSJNBA0004B13.7 PROTEIN"/>
    <property type="match status" value="1"/>
</dbReference>
<reference evidence="1" key="1">
    <citation type="submission" date="2019-12" db="EMBL/GenBank/DDBJ databases">
        <title>Genome sequencing and annotation of Brassica cretica.</title>
        <authorList>
            <person name="Studholme D.J."/>
            <person name="Sarris P.F."/>
        </authorList>
    </citation>
    <scope>NUCLEOTIDE SEQUENCE</scope>
    <source>
        <strain evidence="1">PFS-001/15</strain>
        <tissue evidence="1">Leaf</tissue>
    </source>
</reference>
<name>A0A8S9JE66_BRACR</name>
<dbReference type="PANTHER" id="PTHR33604">
    <property type="entry name" value="OSJNBA0004B13.7 PROTEIN"/>
    <property type="match status" value="1"/>
</dbReference>
<dbReference type="AlphaFoldDB" id="A0A8S9JE66"/>
<comment type="caution">
    <text evidence="1">The sequence shown here is derived from an EMBL/GenBank/DDBJ whole genome shotgun (WGS) entry which is preliminary data.</text>
</comment>
<accession>A0A8S9JE66</accession>
<dbReference type="EMBL" id="QGKW02001660">
    <property type="protein sequence ID" value="KAF2579656.1"/>
    <property type="molecule type" value="Genomic_DNA"/>
</dbReference>
<protein>
    <submittedName>
        <fullName evidence="1">Uncharacterized protein</fullName>
    </submittedName>
</protein>
<sequence>MDTMVHKVCPLSWLLQHLHQLPKRKCLKRLSQGCAGVNYRETVGPDSQLLNQSFIGSDFLKLQPLTNLKWYDYCFSEVVPGRIVRSLNELEAILPSVQRDKTIVLVSLFDAEKMFIRNLLCHFENLDTQNHIFIGSGSELFYDLARRGHSVIDADMFIKSKASYTDSVKEAYVVEKCLELRYSTWVFSSNVLLVDKGLLLDRIRSEEYDFYIGESSGVLIVQSSLATQKLWSNELMPSIVSSATKNPSPQHGLDFIHLVKELLEQKGKKVKTVETMSIAENINVRSVNQWLEDGLDGKPVVYWSHEVDSNTIQTKLVELDLWLVDDDLSCKAVICQSVIAHYAENSDLDGAV</sequence>
<evidence type="ECO:0000313" key="1">
    <source>
        <dbReference type="EMBL" id="KAF2579656.1"/>
    </source>
</evidence>
<gene>
    <name evidence="1" type="ORF">F2Q68_00000410</name>
</gene>
<proteinExistence type="predicted"/>
<dbReference type="Proteomes" id="UP000712281">
    <property type="component" value="Unassembled WGS sequence"/>
</dbReference>
<organism evidence="1 2">
    <name type="scientific">Brassica cretica</name>
    <name type="common">Mustard</name>
    <dbReference type="NCBI Taxonomy" id="69181"/>
    <lineage>
        <taxon>Eukaryota</taxon>
        <taxon>Viridiplantae</taxon>
        <taxon>Streptophyta</taxon>
        <taxon>Embryophyta</taxon>
        <taxon>Tracheophyta</taxon>
        <taxon>Spermatophyta</taxon>
        <taxon>Magnoliopsida</taxon>
        <taxon>eudicotyledons</taxon>
        <taxon>Gunneridae</taxon>
        <taxon>Pentapetalae</taxon>
        <taxon>rosids</taxon>
        <taxon>malvids</taxon>
        <taxon>Brassicales</taxon>
        <taxon>Brassicaceae</taxon>
        <taxon>Brassiceae</taxon>
        <taxon>Brassica</taxon>
    </lineage>
</organism>
<evidence type="ECO:0000313" key="2">
    <source>
        <dbReference type="Proteomes" id="UP000712281"/>
    </source>
</evidence>